<gene>
    <name evidence="2" type="ORF">BD311DRAFT_712922</name>
</gene>
<dbReference type="GO" id="GO:0016810">
    <property type="term" value="F:hydrolase activity, acting on carbon-nitrogen (but not peptide) bonds"/>
    <property type="evidence" value="ECO:0007669"/>
    <property type="project" value="InterPro"/>
</dbReference>
<accession>A0A4Q9MZM5</accession>
<organism evidence="2">
    <name type="scientific">Dichomitus squalens</name>
    <dbReference type="NCBI Taxonomy" id="114155"/>
    <lineage>
        <taxon>Eukaryota</taxon>
        <taxon>Fungi</taxon>
        <taxon>Dikarya</taxon>
        <taxon>Basidiomycota</taxon>
        <taxon>Agaricomycotina</taxon>
        <taxon>Agaricomycetes</taxon>
        <taxon>Polyporales</taxon>
        <taxon>Polyporaceae</taxon>
        <taxon>Dichomitus</taxon>
    </lineage>
</organism>
<dbReference type="SUPFAM" id="SSF51556">
    <property type="entry name" value="Metallo-dependent hydrolases"/>
    <property type="match status" value="1"/>
</dbReference>
<reference evidence="2" key="1">
    <citation type="submission" date="2019-01" db="EMBL/GenBank/DDBJ databases">
        <title>Draft genome sequences of three monokaryotic isolates of the white-rot basidiomycete fungus Dichomitus squalens.</title>
        <authorList>
            <consortium name="DOE Joint Genome Institute"/>
            <person name="Lopez S.C."/>
            <person name="Andreopoulos B."/>
            <person name="Pangilinan J."/>
            <person name="Lipzen A."/>
            <person name="Riley R."/>
            <person name="Ahrendt S."/>
            <person name="Ng V."/>
            <person name="Barry K."/>
            <person name="Daum C."/>
            <person name="Grigoriev I.V."/>
            <person name="Hilden K.S."/>
            <person name="Makela M.R."/>
            <person name="de Vries R.P."/>
        </authorList>
    </citation>
    <scope>NUCLEOTIDE SEQUENCE [LARGE SCALE GENOMIC DNA]</scope>
    <source>
        <strain evidence="2">OM18370.1</strain>
    </source>
</reference>
<evidence type="ECO:0000259" key="1">
    <source>
        <dbReference type="Pfam" id="PF01979"/>
    </source>
</evidence>
<dbReference type="InterPro" id="IPR006680">
    <property type="entry name" value="Amidohydro-rel"/>
</dbReference>
<dbReference type="Proteomes" id="UP000292957">
    <property type="component" value="Unassembled WGS sequence"/>
</dbReference>
<dbReference type="PANTHER" id="PTHR43135">
    <property type="entry name" value="ALPHA-D-RIBOSE 1-METHYLPHOSPHONATE 5-TRIPHOSPHATE DIPHOSPHATASE"/>
    <property type="match status" value="1"/>
</dbReference>
<evidence type="ECO:0000313" key="2">
    <source>
        <dbReference type="EMBL" id="TBU33017.1"/>
    </source>
</evidence>
<proteinExistence type="predicted"/>
<dbReference type="Gene3D" id="3.20.20.140">
    <property type="entry name" value="Metal-dependent hydrolases"/>
    <property type="match status" value="2"/>
</dbReference>
<dbReference type="PANTHER" id="PTHR43135:SF3">
    <property type="entry name" value="ALPHA-D-RIBOSE 1-METHYLPHOSPHONATE 5-TRIPHOSPHATE DIPHOSPHATASE"/>
    <property type="match status" value="1"/>
</dbReference>
<dbReference type="EMBL" id="ML143392">
    <property type="protein sequence ID" value="TBU33017.1"/>
    <property type="molecule type" value="Genomic_DNA"/>
</dbReference>
<dbReference type="OrthoDB" id="10258955at2759"/>
<name>A0A4Q9MZM5_9APHY</name>
<dbReference type="InterPro" id="IPR032466">
    <property type="entry name" value="Metal_Hydrolase"/>
</dbReference>
<dbReference type="SUPFAM" id="SSF51338">
    <property type="entry name" value="Composite domain of metallo-dependent hydrolases"/>
    <property type="match status" value="1"/>
</dbReference>
<protein>
    <submittedName>
        <fullName evidence="2">Composite domain of metallo-dependent hydrolase</fullName>
    </submittedName>
</protein>
<dbReference type="Pfam" id="PF01979">
    <property type="entry name" value="Amidohydro_1"/>
    <property type="match status" value="1"/>
</dbReference>
<keyword evidence="2" id="KW-0378">Hydrolase</keyword>
<dbReference type="InterPro" id="IPR051781">
    <property type="entry name" value="Metallo-dep_Hydrolase"/>
</dbReference>
<dbReference type="AlphaFoldDB" id="A0A4Q9MZM5"/>
<feature type="domain" description="Amidohydrolase-related" evidence="1">
    <location>
        <begin position="474"/>
        <end position="533"/>
    </location>
</feature>
<sequence>MAGRDKRPTPPPLTTNPIHLESNLATPRWARSNLSQAWRHKRLPHRALAILLAALVLYGISTSRFSSESSYRAHPLAQRLSPDVVEDVLSRCAARDAAPRSPDNLLARSTNDRFEAGARATLIKNVTLWTGARNGTEVVYGDIFLDKGLVQGIGYIPEWDYSKHNTDVVDANGSWVTPGLVDLHSHVGLVSAPVTAGALELDSPNGPVLPWLRSIDALNTHDASFAHAIAGGVTTVQVLPDSGHNAIGGQAFMIKLRKTSLRTPTSMIVEPPPTLNGSRRDPYDPRWRHLMMACGEGTRAYGNRMDNIWALRAAFAVARGFRDAQDAFCSRVEAGGWDETEGQGQAQTQTQAYPEDYRWEALVEVLRGRVKVSVQCNEAVDLDAMVRLSQEFKIPIASVHGALEGYLIPQILKGTYAGPPTIALSVDSSRAKREAYRGSEFASRILAENGLPIAMKSEYPSRNGRNLVYEAQLAHYYGLPPNMALTSVTAIPAFAAGLSHRIGILREGADADLVLWDSHPLQLGATPRKVWIDGILQVDADRGRVPVNKLKEDPAMQEAPKVPNFDAEREKAVRFDGLAPMRPNSTIGGRVVFQNVKELFTRERGDYAHFGLDGYEGLMNVVVERGRVTCIGNVCEGENADMVVDLHGGALVPGMMHFGPGLGVEEIEGEPSTGDGVRFDPLKANVPEVMGDVGALVRVSDALQFGTRNALVAHHAGVTYATTSFLRPASYARGSFMGGLSATFRTGASNALDRAALIKPVTALHVAVGRSLPLAPSPGPSVSTEIATLRRLLLNGEGEHTEIGKWFKKAANGEIPLVIDVSNADIMATLIRLKNEVEEKRGSYMRMIFSRATEAYLLADEIARNKIGVIISPSRQFPWSWDERRVLPGPPLANHTALSALLKSGVIVGIGSWDTSYTQGIRFDLGWAVLESGGQIKKKQAYELMTTNLEKLLDLEGRVGEMGELVAYDGGSAVDFSSKPVAIVAPARGLVEVL</sequence>
<dbReference type="InterPro" id="IPR011059">
    <property type="entry name" value="Metal-dep_hydrolase_composite"/>
</dbReference>